<organism evidence="1 2">
    <name type="scientific">Xanthomonas protegens</name>
    <dbReference type="NCBI Taxonomy" id="3380705"/>
    <lineage>
        <taxon>Bacteria</taxon>
        <taxon>Pseudomonadati</taxon>
        <taxon>Pseudomonadota</taxon>
        <taxon>Gammaproteobacteria</taxon>
        <taxon>Lysobacterales</taxon>
        <taxon>Lysobacteraceae</taxon>
        <taxon>Xanthomonas</taxon>
    </lineage>
</organism>
<dbReference type="Proteomes" id="UP001486626">
    <property type="component" value="Unassembled WGS sequence"/>
</dbReference>
<evidence type="ECO:0000313" key="2">
    <source>
        <dbReference type="Proteomes" id="UP001486626"/>
    </source>
</evidence>
<name>A0ABU9LH21_9XANT</name>
<accession>A0ABU9LH21</accession>
<dbReference type="EMBL" id="JAQJCQ010000016">
    <property type="protein sequence ID" value="MEL4893105.1"/>
    <property type="molecule type" value="Genomic_DNA"/>
</dbReference>
<gene>
    <name evidence="1" type="ORF">PIQ37_16910</name>
</gene>
<keyword evidence="2" id="KW-1185">Reference proteome</keyword>
<protein>
    <recommendedName>
        <fullName evidence="3">Restriction endonuclease</fullName>
    </recommendedName>
</protein>
<evidence type="ECO:0008006" key="3">
    <source>
        <dbReference type="Google" id="ProtNLM"/>
    </source>
</evidence>
<sequence length="239" mass="26562">MLAPLNVISELSNCAEWADRLVRADLMHGIVVSENDYTSNFTSALRREINSRAIPGVSAHSQVLTPRIERKTGTDGCIIFRNKSHFKVGLFEAKWPRLSTHTNCWDSLQKSTAKSHFDSQISRQHYLNNFAVWEMFYSEEPYGANTLFPIFGSACVWHADAFAVSSGRGQTAPWDDVELTALLGNSMRSIGDIVRDICMCNQGVPLPAEGMQDQLRELGIKGKVLVIDLADSRDESPAA</sequence>
<proteinExistence type="predicted"/>
<reference evidence="1 2" key="1">
    <citation type="journal article" date="2024" name="FEMS Microbiol. Lett.">
        <title>Xanthomonas protegens sp. nov., a novel rice seed-associated bacterium, provides in vivo protection against X. oryzae pv. oryzae, the bacterial leaf blight pathogen.</title>
        <authorList>
            <person name="Rana R."/>
            <person name="Sharma A."/>
            <person name="Madhavan V.N."/>
            <person name="Korpole S."/>
            <person name="Sonti R.V."/>
            <person name="Patel H.K."/>
            <person name="Patil P.B."/>
        </authorList>
    </citation>
    <scope>NUCLEOTIDE SEQUENCE [LARGE SCALE GENOMIC DNA]</scope>
    <source>
        <strain evidence="1 2">PPL118</strain>
    </source>
</reference>
<dbReference type="RefSeq" id="WP_342074354.1">
    <property type="nucleotide sequence ID" value="NZ_JAQJCQ010000016.1"/>
</dbReference>
<evidence type="ECO:0000313" key="1">
    <source>
        <dbReference type="EMBL" id="MEL4893105.1"/>
    </source>
</evidence>
<comment type="caution">
    <text evidence="1">The sequence shown here is derived from an EMBL/GenBank/DDBJ whole genome shotgun (WGS) entry which is preliminary data.</text>
</comment>